<dbReference type="Pfam" id="PF04376">
    <property type="entry name" value="ATE_N"/>
    <property type="match status" value="1"/>
</dbReference>
<dbReference type="PIRSF" id="PIRSF037207">
    <property type="entry name" value="ATE1_euk"/>
    <property type="match status" value="1"/>
</dbReference>
<dbReference type="InterPro" id="IPR007472">
    <property type="entry name" value="N-end_Aminoacyl_Trfase_C"/>
</dbReference>
<dbReference type="InterPro" id="IPR030700">
    <property type="entry name" value="N-end_Aminoacyl_Trfase"/>
</dbReference>
<dbReference type="Pfam" id="PF04377">
    <property type="entry name" value="ATE_C"/>
    <property type="match status" value="1"/>
</dbReference>
<keyword evidence="2 5" id="KW-0808">Transferase</keyword>
<dbReference type="Proteomes" id="UP000481288">
    <property type="component" value="Unassembled WGS sequence"/>
</dbReference>
<dbReference type="OrthoDB" id="74183at2759"/>
<organism evidence="9 10">
    <name type="scientific">Lachnellula cervina</name>
    <dbReference type="NCBI Taxonomy" id="1316786"/>
    <lineage>
        <taxon>Eukaryota</taxon>
        <taxon>Fungi</taxon>
        <taxon>Dikarya</taxon>
        <taxon>Ascomycota</taxon>
        <taxon>Pezizomycotina</taxon>
        <taxon>Leotiomycetes</taxon>
        <taxon>Helotiales</taxon>
        <taxon>Lachnaceae</taxon>
        <taxon>Lachnellula</taxon>
    </lineage>
</organism>
<evidence type="ECO:0000256" key="3">
    <source>
        <dbReference type="ARBA" id="ARBA00022786"/>
    </source>
</evidence>
<feature type="region of interest" description="Disordered" evidence="6">
    <location>
        <begin position="337"/>
        <end position="370"/>
    </location>
</feature>
<comment type="similarity">
    <text evidence="1 5">Belongs to the R-transferase family.</text>
</comment>
<dbReference type="InterPro" id="IPR017137">
    <property type="entry name" value="Arg-tRNA-P_Trfase_1_euk"/>
</dbReference>
<accession>A0A7D8UTD5</accession>
<evidence type="ECO:0000313" key="10">
    <source>
        <dbReference type="Proteomes" id="UP000481288"/>
    </source>
</evidence>
<evidence type="ECO:0000256" key="5">
    <source>
        <dbReference type="PIRNR" id="PIRNR037207"/>
    </source>
</evidence>
<proteinExistence type="inferred from homology"/>
<comment type="catalytic activity">
    <reaction evidence="5">
        <text>an N-terminal L-alpha-aminoacyl-[protein] + L-arginyl-tRNA(Arg) = an N-terminal L-arginyl-L-aminoacyl-[protein] + tRNA(Arg) + H(+)</text>
        <dbReference type="Rhea" id="RHEA:10208"/>
        <dbReference type="Rhea" id="RHEA-COMP:9658"/>
        <dbReference type="Rhea" id="RHEA-COMP:9673"/>
        <dbReference type="Rhea" id="RHEA-COMP:10636"/>
        <dbReference type="Rhea" id="RHEA-COMP:10638"/>
        <dbReference type="ChEBI" id="CHEBI:15378"/>
        <dbReference type="ChEBI" id="CHEBI:78442"/>
        <dbReference type="ChEBI" id="CHEBI:78513"/>
        <dbReference type="ChEBI" id="CHEBI:78597"/>
        <dbReference type="ChEBI" id="CHEBI:83562"/>
        <dbReference type="EC" id="2.3.2.8"/>
    </reaction>
</comment>
<dbReference type="InterPro" id="IPR007471">
    <property type="entry name" value="N-end_Aminoacyl_Trfase_N"/>
</dbReference>
<dbReference type="PANTHER" id="PTHR21367:SF1">
    <property type="entry name" value="ARGINYL-TRNA--PROTEIN TRANSFERASE 1"/>
    <property type="match status" value="1"/>
</dbReference>
<comment type="function">
    <text evidence="5">Involved in the post-translational conjugation of arginine to the N-terminal aspartate or glutamate of a protein. This arginylation is required for degradation of the protein via the ubiquitin pathway.</text>
</comment>
<keyword evidence="4 5" id="KW-0012">Acyltransferase</keyword>
<keyword evidence="3 5" id="KW-0833">Ubl conjugation pathway</keyword>
<dbReference type="SUPFAM" id="SSF55729">
    <property type="entry name" value="Acyl-CoA N-acyltransferases (Nat)"/>
    <property type="match status" value="1"/>
</dbReference>
<sequence length="443" mass="50364">MQSAATPTPTPTPVSTLTPIGYQNSSCGYCHNKSGSFSYYASTTSLAPEFYQSLIDRGWRRSGSLLYKPDQRNSCCPQYTIRLDSQSFRASKDQRQALNRLNKHILGEKYSKEAARLYPLSRDKAKKRNTDFDLVERVHESERSELKTPPEPEHALQVTLEADSFTEEKYVLFENYQRLVHHEPPGRISKSGFKNFLCSSPIPRSETSFDGKERKLGSYHQCYRIDGKLVAIGVLDLLPQCVSAVYFMYHESVNEFSFGKIGALREITLAQEQGYKWWYAGFYIHNCVKMRYKGDYSPQYMLDSESYDWNLLDNELKNKLSEKKYVSLSREKTIGEVSADEMETEKKNDDGSDSDDDPPVLNPDTPLFSRNMPGILTKEQLLTEVDLDHVKLRIRGQEAQTRDLVSWDDGDVEDLASIKGIIGELVSAVGARVAEHMVVSFGG</sequence>
<dbReference type="PANTHER" id="PTHR21367">
    <property type="entry name" value="ARGININE-TRNA-PROTEIN TRANSFERASE 1"/>
    <property type="match status" value="1"/>
</dbReference>
<comment type="caution">
    <text evidence="9">The sequence shown here is derived from an EMBL/GenBank/DDBJ whole genome shotgun (WGS) entry which is preliminary data.</text>
</comment>
<evidence type="ECO:0000259" key="7">
    <source>
        <dbReference type="Pfam" id="PF04376"/>
    </source>
</evidence>
<feature type="domain" description="N-end rule aminoacyl transferase C-terminal" evidence="8">
    <location>
        <begin position="168"/>
        <end position="303"/>
    </location>
</feature>
<feature type="domain" description="N-end aminoacyl transferase N-terminal" evidence="7">
    <location>
        <begin position="25"/>
        <end position="96"/>
    </location>
</feature>
<dbReference type="InterPro" id="IPR016181">
    <property type="entry name" value="Acyl_CoA_acyltransferase"/>
</dbReference>
<evidence type="ECO:0000256" key="1">
    <source>
        <dbReference type="ARBA" id="ARBA00009991"/>
    </source>
</evidence>
<evidence type="ECO:0000256" key="6">
    <source>
        <dbReference type="SAM" id="MobiDB-lite"/>
    </source>
</evidence>
<dbReference type="EMBL" id="QGMG01000095">
    <property type="protein sequence ID" value="TVY57391.1"/>
    <property type="molecule type" value="Genomic_DNA"/>
</dbReference>
<name>A0A7D8UTD5_9HELO</name>
<evidence type="ECO:0000259" key="8">
    <source>
        <dbReference type="Pfam" id="PF04377"/>
    </source>
</evidence>
<dbReference type="GO" id="GO:0004057">
    <property type="term" value="F:arginyl-tRNA--protein transferase activity"/>
    <property type="evidence" value="ECO:0007669"/>
    <property type="project" value="UniProtKB-EC"/>
</dbReference>
<protein>
    <recommendedName>
        <fullName evidence="5">Arginyl-tRNA--protein transferase 1</fullName>
        <shortName evidence="5">Arginyltransferase 1</shortName>
        <shortName evidence="5">R-transferase 1</shortName>
        <ecNumber evidence="5">2.3.2.8</ecNumber>
    </recommendedName>
    <alternativeName>
        <fullName evidence="5">Arginine-tRNA--protein transferase 1</fullName>
    </alternativeName>
</protein>
<dbReference type="GO" id="GO:0005737">
    <property type="term" value="C:cytoplasm"/>
    <property type="evidence" value="ECO:0007669"/>
    <property type="project" value="TreeGrafter"/>
</dbReference>
<keyword evidence="10" id="KW-1185">Reference proteome</keyword>
<evidence type="ECO:0000256" key="2">
    <source>
        <dbReference type="ARBA" id="ARBA00022679"/>
    </source>
</evidence>
<reference evidence="9 10" key="1">
    <citation type="submission" date="2018-05" db="EMBL/GenBank/DDBJ databases">
        <title>Whole genome sequencing for identification of molecular markers to develop diagnostic detection tools for the regulated plant pathogen Lachnellula willkommii.</title>
        <authorList>
            <person name="Giroux E."/>
            <person name="Bilodeau G."/>
        </authorList>
    </citation>
    <scope>NUCLEOTIDE SEQUENCE [LARGE SCALE GENOMIC DNA]</scope>
    <source>
        <strain evidence="9 10">CBS 625.97</strain>
    </source>
</reference>
<dbReference type="AlphaFoldDB" id="A0A7D8UTD5"/>
<evidence type="ECO:0000313" key="9">
    <source>
        <dbReference type="EMBL" id="TVY57391.1"/>
    </source>
</evidence>
<evidence type="ECO:0000256" key="4">
    <source>
        <dbReference type="ARBA" id="ARBA00023315"/>
    </source>
</evidence>
<dbReference type="EC" id="2.3.2.8" evidence="5"/>
<gene>
    <name evidence="9" type="ORF">LCER1_G000826</name>
</gene>